<feature type="coiled-coil region" evidence="9">
    <location>
        <begin position="208"/>
        <end position="271"/>
    </location>
</feature>
<feature type="transmembrane region" description="Helical" evidence="11">
    <location>
        <begin position="46"/>
        <end position="66"/>
    </location>
</feature>
<evidence type="ECO:0000256" key="4">
    <source>
        <dbReference type="ARBA" id="ARBA00022741"/>
    </source>
</evidence>
<dbReference type="Gene3D" id="3.40.50.300">
    <property type="entry name" value="P-loop containing nucleotide triphosphate hydrolases"/>
    <property type="match status" value="1"/>
</dbReference>
<comment type="similarity">
    <text evidence="1">Belongs to the CpsD/CapB family.</text>
</comment>
<evidence type="ECO:0000259" key="12">
    <source>
        <dbReference type="Pfam" id="PF13614"/>
    </source>
</evidence>
<dbReference type="InterPro" id="IPR050445">
    <property type="entry name" value="Bact_polysacc_biosynth/exp"/>
</dbReference>
<keyword evidence="11" id="KW-0472">Membrane</keyword>
<name>A0ABQ1JV86_9SPHN</name>
<dbReference type="CDD" id="cd05387">
    <property type="entry name" value="BY-kinase"/>
    <property type="match status" value="1"/>
</dbReference>
<comment type="catalytic activity">
    <reaction evidence="8">
        <text>L-tyrosyl-[protein] + ATP = O-phospho-L-tyrosyl-[protein] + ADP + H(+)</text>
        <dbReference type="Rhea" id="RHEA:10596"/>
        <dbReference type="Rhea" id="RHEA-COMP:10136"/>
        <dbReference type="Rhea" id="RHEA-COMP:20101"/>
        <dbReference type="ChEBI" id="CHEBI:15378"/>
        <dbReference type="ChEBI" id="CHEBI:30616"/>
        <dbReference type="ChEBI" id="CHEBI:46858"/>
        <dbReference type="ChEBI" id="CHEBI:61978"/>
        <dbReference type="ChEBI" id="CHEBI:456216"/>
        <dbReference type="EC" id="2.7.10.2"/>
    </reaction>
</comment>
<keyword evidence="11" id="KW-1133">Transmembrane helix</keyword>
<dbReference type="EMBL" id="BMGD01000008">
    <property type="protein sequence ID" value="GGB75719.1"/>
    <property type="molecule type" value="Genomic_DNA"/>
</dbReference>
<dbReference type="InterPro" id="IPR005702">
    <property type="entry name" value="Wzc-like_C"/>
</dbReference>
<dbReference type="SUPFAM" id="SSF52540">
    <property type="entry name" value="P-loop containing nucleoside triphosphate hydrolases"/>
    <property type="match status" value="1"/>
</dbReference>
<reference evidence="14" key="1">
    <citation type="journal article" date="2019" name="Int. J. Syst. Evol. Microbiol.">
        <title>The Global Catalogue of Microorganisms (GCM) 10K type strain sequencing project: providing services to taxonomists for standard genome sequencing and annotation.</title>
        <authorList>
            <consortium name="The Broad Institute Genomics Platform"/>
            <consortium name="The Broad Institute Genome Sequencing Center for Infectious Disease"/>
            <person name="Wu L."/>
            <person name="Ma J."/>
        </authorList>
    </citation>
    <scope>NUCLEOTIDE SEQUENCE [LARGE SCALE GENOMIC DNA]</scope>
    <source>
        <strain evidence="14">CGMCC 1.12851</strain>
    </source>
</reference>
<dbReference type="PANTHER" id="PTHR32309:SF13">
    <property type="entry name" value="FERRIC ENTEROBACTIN TRANSPORT PROTEIN FEPE"/>
    <property type="match status" value="1"/>
</dbReference>
<evidence type="ECO:0000256" key="6">
    <source>
        <dbReference type="ARBA" id="ARBA00022840"/>
    </source>
</evidence>
<evidence type="ECO:0000256" key="8">
    <source>
        <dbReference type="ARBA" id="ARBA00051245"/>
    </source>
</evidence>
<dbReference type="Pfam" id="PF13614">
    <property type="entry name" value="AAA_31"/>
    <property type="match status" value="1"/>
</dbReference>
<evidence type="ECO:0000256" key="7">
    <source>
        <dbReference type="ARBA" id="ARBA00023137"/>
    </source>
</evidence>
<evidence type="ECO:0000256" key="5">
    <source>
        <dbReference type="ARBA" id="ARBA00022777"/>
    </source>
</evidence>
<keyword evidence="7" id="KW-0829">Tyrosine-protein kinase</keyword>
<evidence type="ECO:0000256" key="10">
    <source>
        <dbReference type="SAM" id="MobiDB-lite"/>
    </source>
</evidence>
<dbReference type="Proteomes" id="UP000614261">
    <property type="component" value="Unassembled WGS sequence"/>
</dbReference>
<feature type="transmembrane region" description="Helical" evidence="11">
    <location>
        <begin position="430"/>
        <end position="455"/>
    </location>
</feature>
<gene>
    <name evidence="13" type="ORF">GCM10010833_33720</name>
</gene>
<proteinExistence type="inferred from homology"/>
<evidence type="ECO:0000256" key="11">
    <source>
        <dbReference type="SAM" id="Phobius"/>
    </source>
</evidence>
<keyword evidence="3" id="KW-0808">Transferase</keyword>
<evidence type="ECO:0000256" key="1">
    <source>
        <dbReference type="ARBA" id="ARBA00007316"/>
    </source>
</evidence>
<organism evidence="13 14">
    <name type="scientific">Blastomonas aquatica</name>
    <dbReference type="NCBI Taxonomy" id="1510276"/>
    <lineage>
        <taxon>Bacteria</taxon>
        <taxon>Pseudomonadati</taxon>
        <taxon>Pseudomonadota</taxon>
        <taxon>Alphaproteobacteria</taxon>
        <taxon>Sphingomonadales</taxon>
        <taxon>Sphingomonadaceae</taxon>
        <taxon>Blastomonas</taxon>
    </lineage>
</organism>
<keyword evidence="9" id="KW-0175">Coiled coil</keyword>
<keyword evidence="6" id="KW-0067">ATP-binding</keyword>
<dbReference type="InterPro" id="IPR025669">
    <property type="entry name" value="AAA_dom"/>
</dbReference>
<accession>A0ABQ1JV86</accession>
<evidence type="ECO:0000256" key="2">
    <source>
        <dbReference type="ARBA" id="ARBA00011903"/>
    </source>
</evidence>
<protein>
    <recommendedName>
        <fullName evidence="2">non-specific protein-tyrosine kinase</fullName>
        <ecNumber evidence="2">2.7.10.2</ecNumber>
    </recommendedName>
</protein>
<comment type="caution">
    <text evidence="13">The sequence shown here is derived from an EMBL/GenBank/DDBJ whole genome shotgun (WGS) entry which is preliminary data.</text>
</comment>
<keyword evidence="11" id="KW-0812">Transmembrane</keyword>
<feature type="domain" description="AAA" evidence="12">
    <location>
        <begin position="525"/>
        <end position="677"/>
    </location>
</feature>
<dbReference type="PANTHER" id="PTHR32309">
    <property type="entry name" value="TYROSINE-PROTEIN KINASE"/>
    <property type="match status" value="1"/>
</dbReference>
<keyword evidence="14" id="KW-1185">Reference proteome</keyword>
<dbReference type="EC" id="2.7.10.2" evidence="2"/>
<keyword evidence="5" id="KW-0418">Kinase</keyword>
<evidence type="ECO:0000256" key="9">
    <source>
        <dbReference type="SAM" id="Coils"/>
    </source>
</evidence>
<evidence type="ECO:0000313" key="13">
    <source>
        <dbReference type="EMBL" id="GGB75719.1"/>
    </source>
</evidence>
<evidence type="ECO:0000313" key="14">
    <source>
        <dbReference type="Proteomes" id="UP000614261"/>
    </source>
</evidence>
<feature type="coiled-coil region" evidence="9">
    <location>
        <begin position="318"/>
        <end position="398"/>
    </location>
</feature>
<feature type="region of interest" description="Disordered" evidence="10">
    <location>
        <begin position="1"/>
        <end position="28"/>
    </location>
</feature>
<keyword evidence="4" id="KW-0547">Nucleotide-binding</keyword>
<dbReference type="InterPro" id="IPR027417">
    <property type="entry name" value="P-loop_NTPase"/>
</dbReference>
<sequence>MESLPKTKNPDERMDDEDETSSPRDSKAIPLLPDPGLLWQVFRRNALLFFAVVATIVALVAMFLALQVPTYTTNASILIEKTVDPVRTGQPVLSRDTVEADEIDTEIRLIQSPLVTQRAAELYVERFASPDGDRFTEAETEDVASRIRRSIAVFRSGQTRLIDIIGQSEEPAFAAAASNLVAEAYLQSQVDAKTARSTSSSAFINARLAELERKALETQAALDNYRSARGLVSANGSTNAEQEVSTLNQQLAEARANLAERQGRYNAARAQLTRGSGGADVGAALGSGTIGSLRQQEATVSAQLAVLRERYGPLHPERRQAEEEIRDIRERIQDEINRVLSNLQAEVQTAQSRVSSLEGSRGGALGSLRTNSRAQAGLSELEQKAEAAQAIYRAFLERSQESGALRDSAMPDAVISARALVPEAPSSPRYILISVLGIILAFGSGFFAIMIAEYLRRGVQTKRDVERRLHLRYAGAIPSLQSTIKGRKPTELPHDYVLNHPHSLFAEAFRSIRTFLTLSPGTRPRAIAITSALPGEGKTTTSVCLARTTAAEGSKVLLVDADFRRRGSSILLDYESPNDIYDLLDGTAKLDSCIFVDPLSQLHVLGSNKVPDKVRSPITQARIEAFYAELREVYEVIIVDTAPILGVAEGRILASAADRVLLITHWRKTSVRAVEAAVSMLIDAKAKVTGLALTQVNIKKYASTGDGDVYAYTKKFRGYYQN</sequence>
<evidence type="ECO:0000256" key="3">
    <source>
        <dbReference type="ARBA" id="ARBA00022679"/>
    </source>
</evidence>
<dbReference type="RefSeq" id="WP_188515623.1">
    <property type="nucleotide sequence ID" value="NZ_BMGD01000008.1"/>
</dbReference>